<comment type="caution">
    <text evidence="2">The sequence shown here is derived from an EMBL/GenBank/DDBJ whole genome shotgun (WGS) entry which is preliminary data.</text>
</comment>
<dbReference type="EMBL" id="AVCI01000007">
    <property type="protein sequence ID" value="KFN42809.1"/>
    <property type="molecule type" value="Genomic_DNA"/>
</dbReference>
<evidence type="ECO:0008006" key="4">
    <source>
        <dbReference type="Google" id="ProtNLM"/>
    </source>
</evidence>
<feature type="chain" id="PRO_5001870956" description="Lysozyme inhibitor LprI N-terminal domain-containing protein" evidence="1">
    <location>
        <begin position="22"/>
        <end position="167"/>
    </location>
</feature>
<feature type="signal peptide" evidence="1">
    <location>
        <begin position="1"/>
        <end position="21"/>
    </location>
</feature>
<evidence type="ECO:0000313" key="3">
    <source>
        <dbReference type="Proteomes" id="UP000029385"/>
    </source>
</evidence>
<dbReference type="STRING" id="1121015.GCA_000420545_02360"/>
<evidence type="ECO:0000313" key="2">
    <source>
        <dbReference type="EMBL" id="KFN42809.1"/>
    </source>
</evidence>
<evidence type="ECO:0000256" key="1">
    <source>
        <dbReference type="SAM" id="SignalP"/>
    </source>
</evidence>
<dbReference type="PATRIC" id="fig|1121015.4.peg.1835"/>
<accession>A0A091AVV1</accession>
<reference evidence="2 3" key="1">
    <citation type="submission" date="2013-09" db="EMBL/GenBank/DDBJ databases">
        <title>Genome sequencing of Arenimonas oryziterrae.</title>
        <authorList>
            <person name="Chen F."/>
            <person name="Wang G."/>
        </authorList>
    </citation>
    <scope>NUCLEOTIDE SEQUENCE [LARGE SCALE GENOMIC DNA]</scope>
    <source>
        <strain evidence="2 3">YC6267</strain>
    </source>
</reference>
<dbReference type="RefSeq" id="WP_022969961.1">
    <property type="nucleotide sequence ID" value="NZ_ATVD01000004.1"/>
</dbReference>
<organism evidence="2 3">
    <name type="scientific">Arenimonas oryziterrae DSM 21050 = YC6267</name>
    <dbReference type="NCBI Taxonomy" id="1121015"/>
    <lineage>
        <taxon>Bacteria</taxon>
        <taxon>Pseudomonadati</taxon>
        <taxon>Pseudomonadota</taxon>
        <taxon>Gammaproteobacteria</taxon>
        <taxon>Lysobacterales</taxon>
        <taxon>Lysobacteraceae</taxon>
        <taxon>Arenimonas</taxon>
    </lineage>
</organism>
<gene>
    <name evidence="2" type="ORF">N789_11810</name>
</gene>
<sequence>MHVLSKTLLLGLCLTAAGPLAAQTTVAGARKPAPPAVAKAPEITQCGQQTLEMCTQQRVQELKRYRDAMLRGAGVITTTANVEEARRIAAYDAWLTDIGTTAGHVADRGETALRSRGALAERDRVQFNRDYITLMTRMRTENKKHDTSAGAMKRKAEIVRTTLGNDR</sequence>
<name>A0A091AVV1_9GAMM</name>
<proteinExistence type="predicted"/>
<protein>
    <recommendedName>
        <fullName evidence="4">Lysozyme inhibitor LprI N-terminal domain-containing protein</fullName>
    </recommendedName>
</protein>
<dbReference type="AlphaFoldDB" id="A0A091AVV1"/>
<keyword evidence="1" id="KW-0732">Signal</keyword>
<dbReference type="Proteomes" id="UP000029385">
    <property type="component" value="Unassembled WGS sequence"/>
</dbReference>
<keyword evidence="3" id="KW-1185">Reference proteome</keyword>